<evidence type="ECO:0000256" key="13">
    <source>
        <dbReference type="ARBA" id="ARBA00023157"/>
    </source>
</evidence>
<comment type="pathway">
    <text evidence="2">Carbohydrate biosynthesis; Calvin cycle.</text>
</comment>
<evidence type="ECO:0000256" key="12">
    <source>
        <dbReference type="ARBA" id="ARBA00022946"/>
    </source>
</evidence>
<dbReference type="GO" id="GO:0005524">
    <property type="term" value="F:ATP binding"/>
    <property type="evidence" value="ECO:0007669"/>
    <property type="project" value="UniProtKB-KW"/>
</dbReference>
<dbReference type="PROSITE" id="PS00567">
    <property type="entry name" value="PHOSPHORIBULOKINASE"/>
    <property type="match status" value="1"/>
</dbReference>
<dbReference type="UniPathway" id="UPA00116"/>
<dbReference type="GO" id="GO:0009507">
    <property type="term" value="C:chloroplast"/>
    <property type="evidence" value="ECO:0007669"/>
    <property type="project" value="UniProtKB-SubCell"/>
</dbReference>
<dbReference type="InterPro" id="IPR006082">
    <property type="entry name" value="PRK"/>
</dbReference>
<evidence type="ECO:0000256" key="2">
    <source>
        <dbReference type="ARBA" id="ARBA00005215"/>
    </source>
</evidence>
<evidence type="ECO:0000256" key="4">
    <source>
        <dbReference type="ARBA" id="ARBA00022528"/>
    </source>
</evidence>
<dbReference type="OrthoDB" id="738517at2759"/>
<accession>A0A836CLK3</accession>
<evidence type="ECO:0000256" key="8">
    <source>
        <dbReference type="ARBA" id="ARBA00022679"/>
    </source>
</evidence>
<evidence type="ECO:0000259" key="17">
    <source>
        <dbReference type="Pfam" id="PF00485"/>
    </source>
</evidence>
<evidence type="ECO:0000256" key="5">
    <source>
        <dbReference type="ARBA" id="ARBA00022531"/>
    </source>
</evidence>
<evidence type="ECO:0000256" key="15">
    <source>
        <dbReference type="RuleBase" id="RU004082"/>
    </source>
</evidence>
<evidence type="ECO:0000256" key="7">
    <source>
        <dbReference type="ARBA" id="ARBA00022640"/>
    </source>
</evidence>
<evidence type="ECO:0000256" key="16">
    <source>
        <dbReference type="SAM" id="SignalP"/>
    </source>
</evidence>
<comment type="catalytic activity">
    <reaction evidence="14 15">
        <text>D-ribulose 5-phosphate + ATP = D-ribulose 1,5-bisphosphate + ADP + H(+)</text>
        <dbReference type="Rhea" id="RHEA:19365"/>
        <dbReference type="ChEBI" id="CHEBI:15378"/>
        <dbReference type="ChEBI" id="CHEBI:30616"/>
        <dbReference type="ChEBI" id="CHEBI:57870"/>
        <dbReference type="ChEBI" id="CHEBI:58121"/>
        <dbReference type="ChEBI" id="CHEBI:456216"/>
        <dbReference type="EC" id="2.7.1.19"/>
    </reaction>
</comment>
<gene>
    <name evidence="18" type="ORF">JKP88DRAFT_217805</name>
</gene>
<feature type="signal peptide" evidence="16">
    <location>
        <begin position="1"/>
        <end position="17"/>
    </location>
</feature>
<keyword evidence="9" id="KW-0547">Nucleotide-binding</keyword>
<dbReference type="Gene3D" id="3.40.50.300">
    <property type="entry name" value="P-loop containing nucleotide triphosphate hydrolases"/>
    <property type="match status" value="1"/>
</dbReference>
<dbReference type="CDD" id="cd02026">
    <property type="entry name" value="PRK"/>
    <property type="match status" value="1"/>
</dbReference>
<feature type="domain" description="Phosphoribulokinase/uridine kinase" evidence="17">
    <location>
        <begin position="65"/>
        <end position="269"/>
    </location>
</feature>
<keyword evidence="5" id="KW-0602">Photosynthesis</keyword>
<comment type="caution">
    <text evidence="18">The sequence shown here is derived from an EMBL/GenBank/DDBJ whole genome shotgun (WGS) entry which is preliminary data.</text>
</comment>
<evidence type="ECO:0000256" key="6">
    <source>
        <dbReference type="ARBA" id="ARBA00022567"/>
    </source>
</evidence>
<keyword evidence="13" id="KW-1015">Disulfide bond</keyword>
<keyword evidence="12" id="KW-0809">Transit peptide</keyword>
<keyword evidence="4" id="KW-0150">Chloroplast</keyword>
<keyword evidence="19" id="KW-1185">Reference proteome</keyword>
<dbReference type="PRINTS" id="PR00478">
    <property type="entry name" value="PHRIBLKINASE"/>
</dbReference>
<keyword evidence="10 18" id="KW-0418">Kinase</keyword>
<dbReference type="Proteomes" id="UP000664859">
    <property type="component" value="Unassembled WGS sequence"/>
</dbReference>
<reference evidence="18" key="1">
    <citation type="submission" date="2021-02" db="EMBL/GenBank/DDBJ databases">
        <title>First Annotated Genome of the Yellow-green Alga Tribonema minus.</title>
        <authorList>
            <person name="Mahan K.M."/>
        </authorList>
    </citation>
    <scope>NUCLEOTIDE SEQUENCE</scope>
    <source>
        <strain evidence="18">UTEX B ZZ1240</strain>
    </source>
</reference>
<dbReference type="SUPFAM" id="SSF52540">
    <property type="entry name" value="P-loop containing nucleoside triphosphate hydrolases"/>
    <property type="match status" value="1"/>
</dbReference>
<dbReference type="GO" id="GO:0042803">
    <property type="term" value="F:protein homodimerization activity"/>
    <property type="evidence" value="ECO:0007669"/>
    <property type="project" value="UniProtKB-ARBA"/>
</dbReference>
<sequence length="411" mass="44753">MLTKATALACAVGTAQAFLAPMAPAALRTSTFAPTNVAVSTSSKAAARWQALQMKLGDADEPIVVIGVAADSGCGKSTFMRRLTNIFGGSTVGPLGGGFGAPGGWETNTLVSDLTTVICLDDYHLNDRGGRKVSGRTALHTAEQRFDLMAEQLAALKRGDSVKKPIYNHVNGTLDEPEEIKPTPIIIIEGLHPFVDQRVRDLLDFTIYLDISDEIKFAWKIQRDMLERGHSLESIQASIEARKPDFDAYIAPQRAQADVVLQVLPTQLVPDDTEGKILRTRLIQKEGVANFDPAYLFDEGSSITWVPCGRKLTCSFPGIKFAYGPDVFFDNEVSVLEMDGQFDNLQELIYVESHLSNIGTKFYGELTQNILKLSDSPGSNNGTGFFQSVIALKLREVYERITSSKGAAVAK</sequence>
<evidence type="ECO:0000256" key="10">
    <source>
        <dbReference type="ARBA" id="ARBA00022777"/>
    </source>
</evidence>
<dbReference type="GO" id="GO:0019253">
    <property type="term" value="P:reductive pentose-phosphate cycle"/>
    <property type="evidence" value="ECO:0007669"/>
    <property type="project" value="UniProtKB-UniPathway"/>
</dbReference>
<dbReference type="Pfam" id="PF00485">
    <property type="entry name" value="PRK"/>
    <property type="match status" value="1"/>
</dbReference>
<dbReference type="GO" id="GO:0008974">
    <property type="term" value="F:phosphoribulokinase activity"/>
    <property type="evidence" value="ECO:0007669"/>
    <property type="project" value="UniProtKB-EC"/>
</dbReference>
<keyword evidence="16" id="KW-0732">Signal</keyword>
<dbReference type="EC" id="2.7.1.19" evidence="15"/>
<keyword evidence="11" id="KW-0067">ATP-binding</keyword>
<protein>
    <recommendedName>
        <fullName evidence="15">Phosphoribulokinase</fullName>
        <ecNumber evidence="15">2.7.1.19</ecNumber>
    </recommendedName>
</protein>
<evidence type="ECO:0000256" key="1">
    <source>
        <dbReference type="ARBA" id="ARBA00004229"/>
    </source>
</evidence>
<comment type="similarity">
    <text evidence="3 15">Belongs to the phosphoribulokinase family.</text>
</comment>
<dbReference type="FunFam" id="3.40.50.300:FF:000619">
    <property type="entry name" value="Phosphoribulokinase"/>
    <property type="match status" value="1"/>
</dbReference>
<proteinExistence type="inferred from homology"/>
<feature type="chain" id="PRO_5032621468" description="Phosphoribulokinase" evidence="16">
    <location>
        <begin position="18"/>
        <end position="411"/>
    </location>
</feature>
<keyword evidence="8" id="KW-0808">Transferase</keyword>
<comment type="subcellular location">
    <subcellularLocation>
        <location evidence="1">Plastid</location>
        <location evidence="1">Chloroplast</location>
    </subcellularLocation>
</comment>
<keyword evidence="6" id="KW-0113">Calvin cycle</keyword>
<evidence type="ECO:0000313" key="19">
    <source>
        <dbReference type="Proteomes" id="UP000664859"/>
    </source>
</evidence>
<evidence type="ECO:0000256" key="3">
    <source>
        <dbReference type="ARBA" id="ARBA00009719"/>
    </source>
</evidence>
<dbReference type="NCBIfam" id="NF005655">
    <property type="entry name" value="PRK07429.1"/>
    <property type="match status" value="1"/>
</dbReference>
<dbReference type="InterPro" id="IPR027417">
    <property type="entry name" value="P-loop_NTPase"/>
</dbReference>
<name>A0A836CLK3_9STRA</name>
<evidence type="ECO:0000256" key="14">
    <source>
        <dbReference type="ARBA" id="ARBA00047663"/>
    </source>
</evidence>
<evidence type="ECO:0000256" key="11">
    <source>
        <dbReference type="ARBA" id="ARBA00022840"/>
    </source>
</evidence>
<organism evidence="18 19">
    <name type="scientific">Tribonema minus</name>
    <dbReference type="NCBI Taxonomy" id="303371"/>
    <lineage>
        <taxon>Eukaryota</taxon>
        <taxon>Sar</taxon>
        <taxon>Stramenopiles</taxon>
        <taxon>Ochrophyta</taxon>
        <taxon>PX clade</taxon>
        <taxon>Xanthophyceae</taxon>
        <taxon>Tribonematales</taxon>
        <taxon>Tribonemataceae</taxon>
        <taxon>Tribonema</taxon>
    </lineage>
</organism>
<dbReference type="PANTHER" id="PTHR10285">
    <property type="entry name" value="URIDINE KINASE"/>
    <property type="match status" value="1"/>
</dbReference>
<dbReference type="InterPro" id="IPR006083">
    <property type="entry name" value="PRK/URK"/>
</dbReference>
<keyword evidence="7" id="KW-0934">Plastid</keyword>
<dbReference type="EMBL" id="JAFCMP010000046">
    <property type="protein sequence ID" value="KAG5189758.1"/>
    <property type="molecule type" value="Genomic_DNA"/>
</dbReference>
<evidence type="ECO:0000256" key="9">
    <source>
        <dbReference type="ARBA" id="ARBA00022741"/>
    </source>
</evidence>
<dbReference type="AlphaFoldDB" id="A0A836CLK3"/>
<evidence type="ECO:0000313" key="18">
    <source>
        <dbReference type="EMBL" id="KAG5189758.1"/>
    </source>
</evidence>